<keyword evidence="1" id="KW-0812">Transmembrane</keyword>
<dbReference type="EMBL" id="JYDH01000200">
    <property type="protein sequence ID" value="KRY28546.1"/>
    <property type="molecule type" value="Genomic_DNA"/>
</dbReference>
<keyword evidence="1" id="KW-1133">Transmembrane helix</keyword>
<feature type="transmembrane region" description="Helical" evidence="1">
    <location>
        <begin position="43"/>
        <end position="71"/>
    </location>
</feature>
<dbReference type="AlphaFoldDB" id="A0A0V1AUU8"/>
<evidence type="ECO:0000256" key="1">
    <source>
        <dbReference type="SAM" id="Phobius"/>
    </source>
</evidence>
<keyword evidence="1" id="KW-0472">Membrane</keyword>
<comment type="caution">
    <text evidence="2">The sequence shown here is derived from an EMBL/GenBank/DDBJ whole genome shotgun (WGS) entry which is preliminary data.</text>
</comment>
<evidence type="ECO:0000313" key="3">
    <source>
        <dbReference type="Proteomes" id="UP000054776"/>
    </source>
</evidence>
<name>A0A0V1AUU8_TRISP</name>
<reference evidence="2 3" key="1">
    <citation type="submission" date="2015-01" db="EMBL/GenBank/DDBJ databases">
        <title>Evolution of Trichinella species and genotypes.</title>
        <authorList>
            <person name="Korhonen P.K."/>
            <person name="Edoardo P."/>
            <person name="Giuseppe L.R."/>
            <person name="Gasser R.B."/>
        </authorList>
    </citation>
    <scope>NUCLEOTIDE SEQUENCE [LARGE SCALE GENOMIC DNA]</scope>
    <source>
        <strain evidence="2">ISS3</strain>
    </source>
</reference>
<dbReference type="Proteomes" id="UP000054776">
    <property type="component" value="Unassembled WGS sequence"/>
</dbReference>
<sequence length="107" mass="12458">MLDFISLEGGNVRLFVFHWWLMWPFVHSYNARRCSQRGMLAEFLTCGGVFCLSEFFVMAFSARELLLLFLLCIRYERSDQSVSIVLSFKDDRNIVTKRPAPLKLPSA</sequence>
<dbReference type="OrthoDB" id="5931837at2759"/>
<dbReference type="InParanoid" id="A0A0V1AUU8"/>
<organism evidence="2 3">
    <name type="scientific">Trichinella spiralis</name>
    <name type="common">Trichina worm</name>
    <dbReference type="NCBI Taxonomy" id="6334"/>
    <lineage>
        <taxon>Eukaryota</taxon>
        <taxon>Metazoa</taxon>
        <taxon>Ecdysozoa</taxon>
        <taxon>Nematoda</taxon>
        <taxon>Enoplea</taxon>
        <taxon>Dorylaimia</taxon>
        <taxon>Trichinellida</taxon>
        <taxon>Trichinellidae</taxon>
        <taxon>Trichinella</taxon>
    </lineage>
</organism>
<proteinExistence type="predicted"/>
<keyword evidence="3" id="KW-1185">Reference proteome</keyword>
<gene>
    <name evidence="2" type="ORF">T01_9600</name>
</gene>
<evidence type="ECO:0000313" key="2">
    <source>
        <dbReference type="EMBL" id="KRY28546.1"/>
    </source>
</evidence>
<accession>A0A0V1AUU8</accession>
<protein>
    <submittedName>
        <fullName evidence="2">Uncharacterized protein</fullName>
    </submittedName>
</protein>
<feature type="transmembrane region" description="Helical" evidence="1">
    <location>
        <begin position="12"/>
        <end position="31"/>
    </location>
</feature>